<protein>
    <submittedName>
        <fullName evidence="2">Uncharacterized protein</fullName>
    </submittedName>
</protein>
<accession>A0A2W1JWP5</accession>
<evidence type="ECO:0000313" key="3">
    <source>
        <dbReference type="Proteomes" id="UP000248857"/>
    </source>
</evidence>
<evidence type="ECO:0000256" key="1">
    <source>
        <dbReference type="SAM" id="Phobius"/>
    </source>
</evidence>
<dbReference type="EMBL" id="PQWO01000007">
    <property type="protein sequence ID" value="PZD73131.1"/>
    <property type="molecule type" value="Genomic_DNA"/>
</dbReference>
<evidence type="ECO:0000313" key="2">
    <source>
        <dbReference type="EMBL" id="PZD73131.1"/>
    </source>
</evidence>
<dbReference type="Proteomes" id="UP000248857">
    <property type="component" value="Unassembled WGS sequence"/>
</dbReference>
<sequence length="60" mass="6390">MVIKGSSALAIDGLRDKGSINIFVLASHLYMEVSLLVVRGVGRLKKSCGEMPQLKGVFGV</sequence>
<dbReference type="RefSeq" id="WP_110986392.1">
    <property type="nucleotide sequence ID" value="NZ_CAWNWM010000007.1"/>
</dbReference>
<gene>
    <name evidence="2" type="ORF">C1752_02688</name>
</gene>
<keyword evidence="1" id="KW-1133">Transmembrane helix</keyword>
<keyword evidence="3" id="KW-1185">Reference proteome</keyword>
<dbReference type="AlphaFoldDB" id="A0A2W1JWP5"/>
<comment type="caution">
    <text evidence="2">The sequence shown here is derived from an EMBL/GenBank/DDBJ whole genome shotgun (WGS) entry which is preliminary data.</text>
</comment>
<keyword evidence="1" id="KW-0812">Transmembrane</keyword>
<proteinExistence type="predicted"/>
<feature type="transmembrane region" description="Helical" evidence="1">
    <location>
        <begin position="20"/>
        <end position="38"/>
    </location>
</feature>
<name>A0A2W1JWP5_9CYAN</name>
<keyword evidence="1" id="KW-0472">Membrane</keyword>
<organism evidence="2 3">
    <name type="scientific">Acaryochloris thomasi RCC1774</name>
    <dbReference type="NCBI Taxonomy" id="1764569"/>
    <lineage>
        <taxon>Bacteria</taxon>
        <taxon>Bacillati</taxon>
        <taxon>Cyanobacteriota</taxon>
        <taxon>Cyanophyceae</taxon>
        <taxon>Acaryochloridales</taxon>
        <taxon>Acaryochloridaceae</taxon>
        <taxon>Acaryochloris</taxon>
        <taxon>Acaryochloris thomasi</taxon>
    </lineage>
</organism>
<reference evidence="2 3" key="1">
    <citation type="journal article" date="2018" name="Sci. Rep.">
        <title>A novel species of the marine cyanobacterium Acaryochloris with a unique pigment content and lifestyle.</title>
        <authorList>
            <person name="Partensky F."/>
            <person name="Six C."/>
            <person name="Ratin M."/>
            <person name="Garczarek L."/>
            <person name="Vaulot D."/>
            <person name="Probert I."/>
            <person name="Calteau A."/>
            <person name="Gourvil P."/>
            <person name="Marie D."/>
            <person name="Grebert T."/>
            <person name="Bouchier C."/>
            <person name="Le Panse S."/>
            <person name="Gachenot M."/>
            <person name="Rodriguez F."/>
            <person name="Garrido J.L."/>
        </authorList>
    </citation>
    <scope>NUCLEOTIDE SEQUENCE [LARGE SCALE GENOMIC DNA]</scope>
    <source>
        <strain evidence="2 3">RCC1774</strain>
    </source>
</reference>